<dbReference type="RefSeq" id="WP_184861640.1">
    <property type="nucleotide sequence ID" value="NZ_BAAAWY010000095.1"/>
</dbReference>
<evidence type="ECO:0000256" key="2">
    <source>
        <dbReference type="SAM" id="SignalP"/>
    </source>
</evidence>
<dbReference type="EMBL" id="JACHIR010000001">
    <property type="protein sequence ID" value="MBB5891507.1"/>
    <property type="molecule type" value="Genomic_DNA"/>
</dbReference>
<keyword evidence="1" id="KW-0472">Membrane</keyword>
<evidence type="ECO:0000313" key="3">
    <source>
        <dbReference type="EMBL" id="MBB5891507.1"/>
    </source>
</evidence>
<dbReference type="Proteomes" id="UP000585638">
    <property type="component" value="Unassembled WGS sequence"/>
</dbReference>
<feature type="signal peptide" evidence="2">
    <location>
        <begin position="1"/>
        <end position="38"/>
    </location>
</feature>
<reference evidence="3 4" key="1">
    <citation type="submission" date="2020-08" db="EMBL/GenBank/DDBJ databases">
        <title>Sequencing the genomes of 1000 actinobacteria strains.</title>
        <authorList>
            <person name="Klenk H.-P."/>
        </authorList>
    </citation>
    <scope>NUCLEOTIDE SEQUENCE [LARGE SCALE GENOMIC DNA]</scope>
    <source>
        <strain evidence="3 4">DSM 43851</strain>
    </source>
</reference>
<protein>
    <submittedName>
        <fullName evidence="3">Uncharacterized protein</fullName>
    </submittedName>
</protein>
<dbReference type="AlphaFoldDB" id="A0A7W9KFJ3"/>
<keyword evidence="2" id="KW-0732">Signal</keyword>
<feature type="transmembrane region" description="Helical" evidence="1">
    <location>
        <begin position="283"/>
        <end position="302"/>
    </location>
</feature>
<organism evidence="3 4">
    <name type="scientific">Kutzneria kofuensis</name>
    <dbReference type="NCBI Taxonomy" id="103725"/>
    <lineage>
        <taxon>Bacteria</taxon>
        <taxon>Bacillati</taxon>
        <taxon>Actinomycetota</taxon>
        <taxon>Actinomycetes</taxon>
        <taxon>Pseudonocardiales</taxon>
        <taxon>Pseudonocardiaceae</taxon>
        <taxon>Kutzneria</taxon>
    </lineage>
</organism>
<accession>A0A7W9KFJ3</accession>
<name>A0A7W9KFJ3_9PSEU</name>
<feature type="transmembrane region" description="Helical" evidence="1">
    <location>
        <begin position="261"/>
        <end position="277"/>
    </location>
</feature>
<keyword evidence="1" id="KW-1133">Transmembrane helix</keyword>
<keyword evidence="4" id="KW-1185">Reference proteome</keyword>
<feature type="transmembrane region" description="Helical" evidence="1">
    <location>
        <begin position="120"/>
        <end position="139"/>
    </location>
</feature>
<sequence length="308" mass="32477">MGIRTRAVRHGLAATVLVLAVCAIVAAFSAATLSAARAELAPLTARTTAHVTAVDHDADTATVTWTLPSGGAAQATVPLDSTPPAVGASVLVGYDHSAPAHAVIPGASVLIAADRSSGELLFIAIAAGLMVLVTSVRLLSRLGLTHRPQVRIPVRRVRVQSGLMARSWLETEDLPRRWIPVYFDPVLVTLATPSTVALHGDPRRNRLVAALIDGVVLYPSGRVVKDDPQGRRVDNPSEIDDSVRARAVTVRGLLRQLRADVVLIVPAPIIGLLWAFLDGSGFWSWLGATVITASLALWLAALRGSDPS</sequence>
<feature type="chain" id="PRO_5038765576" evidence="2">
    <location>
        <begin position="39"/>
        <end position="308"/>
    </location>
</feature>
<gene>
    <name evidence="3" type="ORF">BJ998_002703</name>
</gene>
<proteinExistence type="predicted"/>
<keyword evidence="1" id="KW-0812">Transmembrane</keyword>
<comment type="caution">
    <text evidence="3">The sequence shown here is derived from an EMBL/GenBank/DDBJ whole genome shotgun (WGS) entry which is preliminary data.</text>
</comment>
<evidence type="ECO:0000313" key="4">
    <source>
        <dbReference type="Proteomes" id="UP000585638"/>
    </source>
</evidence>
<evidence type="ECO:0000256" key="1">
    <source>
        <dbReference type="SAM" id="Phobius"/>
    </source>
</evidence>